<dbReference type="RefSeq" id="XP_044957515.1">
    <property type="nucleotide sequence ID" value="XM_045101580.1"/>
</dbReference>
<keyword evidence="5" id="KW-0811">Translocation</keyword>
<dbReference type="GO" id="GO:0034398">
    <property type="term" value="P:telomere tethering at nuclear periphery"/>
    <property type="evidence" value="ECO:0000318"/>
    <property type="project" value="GO_Central"/>
</dbReference>
<dbReference type="KEGG" id="hvg:123408445"/>
<dbReference type="GO" id="GO:0006405">
    <property type="term" value="P:RNA export from nucleus"/>
    <property type="evidence" value="ECO:0000318"/>
    <property type="project" value="GO_Central"/>
</dbReference>
<feature type="region of interest" description="Disordered" evidence="9">
    <location>
        <begin position="445"/>
        <end position="471"/>
    </location>
</feature>
<reference evidence="12" key="1">
    <citation type="journal article" date="2012" name="Nature">
        <title>A physical, genetic and functional sequence assembly of the barley genome.</title>
        <authorList>
            <consortium name="The International Barley Genome Sequencing Consortium"/>
            <person name="Mayer K.F."/>
            <person name="Waugh R."/>
            <person name="Brown J.W."/>
            <person name="Schulman A."/>
            <person name="Langridge P."/>
            <person name="Platzer M."/>
            <person name="Fincher G.B."/>
            <person name="Muehlbauer G.J."/>
            <person name="Sato K."/>
            <person name="Close T.J."/>
            <person name="Wise R.P."/>
            <person name="Stein N."/>
        </authorList>
    </citation>
    <scope>NUCLEOTIDE SEQUENCE [LARGE SCALE GENOMIC DNA]</scope>
    <source>
        <strain evidence="12">cv. Morex</strain>
    </source>
</reference>
<gene>
    <name evidence="11" type="primary">LOC123408445</name>
</gene>
<dbReference type="GO" id="GO:0051028">
    <property type="term" value="P:mRNA transport"/>
    <property type="evidence" value="ECO:0007669"/>
    <property type="project" value="UniProtKB-KW"/>
</dbReference>
<dbReference type="InterPro" id="IPR037665">
    <property type="entry name" value="Nucleoporin_S59-like"/>
</dbReference>
<dbReference type="GO" id="GO:0044614">
    <property type="term" value="C:nuclear pore cytoplasmic filaments"/>
    <property type="evidence" value="ECO:0000318"/>
    <property type="project" value="GO_Central"/>
</dbReference>
<dbReference type="Gramene" id="HORVU.MOREX.r3.1HG0014220.1">
    <property type="protein sequence ID" value="HORVU.MOREX.r3.1HG0014220.1"/>
    <property type="gene ID" value="HORVU.MOREX.r3.1HG0014220"/>
</dbReference>
<dbReference type="Pfam" id="PF04096">
    <property type="entry name" value="Nucleoporin2"/>
    <property type="match status" value="1"/>
</dbReference>
<evidence type="ECO:0000256" key="4">
    <source>
        <dbReference type="ARBA" id="ARBA00022927"/>
    </source>
</evidence>
<dbReference type="EnsemblPlants" id="HORVU.MOREX.r3.1HG0014220.1">
    <property type="protein sequence ID" value="HORVU.MOREX.r3.1HG0014220.1"/>
    <property type="gene ID" value="HORVU.MOREX.r3.1HG0014220"/>
</dbReference>
<feature type="domain" description="Peptidase S59" evidence="10">
    <location>
        <begin position="595"/>
        <end position="737"/>
    </location>
</feature>
<dbReference type="GO" id="GO:0008139">
    <property type="term" value="F:nuclear localization sequence binding"/>
    <property type="evidence" value="ECO:0000318"/>
    <property type="project" value="GO_Central"/>
</dbReference>
<accession>A0A8I6WQV2</accession>
<dbReference type="OrthoDB" id="3797628at2759"/>
<evidence type="ECO:0000256" key="1">
    <source>
        <dbReference type="ARBA" id="ARBA00004567"/>
    </source>
</evidence>
<dbReference type="GeneID" id="123408445"/>
<reference evidence="11" key="3">
    <citation type="submission" date="2022-01" db="UniProtKB">
        <authorList>
            <consortium name="EnsemblPlants"/>
        </authorList>
    </citation>
    <scope>IDENTIFICATION</scope>
    <source>
        <strain evidence="11">subsp. vulgare</strain>
    </source>
</reference>
<feature type="region of interest" description="Disordered" evidence="9">
    <location>
        <begin position="19"/>
        <end position="99"/>
    </location>
</feature>
<keyword evidence="3" id="KW-0509">mRNA transport</keyword>
<keyword evidence="4" id="KW-0653">Protein transport</keyword>
<dbReference type="SMR" id="A0A8I6WQV2"/>
<keyword evidence="6" id="KW-0906">Nuclear pore complex</keyword>
<dbReference type="PANTHER" id="PTHR23198:SF15">
    <property type="entry name" value="OS01G0383900 PROTEIN"/>
    <property type="match status" value="1"/>
</dbReference>
<dbReference type="Gene3D" id="1.10.10.2360">
    <property type="match status" value="1"/>
</dbReference>
<feature type="compositionally biased region" description="Low complexity" evidence="9">
    <location>
        <begin position="47"/>
        <end position="68"/>
    </location>
</feature>
<feature type="compositionally biased region" description="Polar residues" evidence="9">
    <location>
        <begin position="75"/>
        <end position="97"/>
    </location>
</feature>
<keyword evidence="7" id="KW-0539">Nucleus</keyword>
<evidence type="ECO:0000256" key="5">
    <source>
        <dbReference type="ARBA" id="ARBA00023010"/>
    </source>
</evidence>
<dbReference type="InterPro" id="IPR007230">
    <property type="entry name" value="Nup98_auto-Pept-S59_dom"/>
</dbReference>
<evidence type="ECO:0000256" key="8">
    <source>
        <dbReference type="ARBA" id="ARBA00065263"/>
    </source>
</evidence>
<evidence type="ECO:0000256" key="3">
    <source>
        <dbReference type="ARBA" id="ARBA00022816"/>
    </source>
</evidence>
<comment type="subcellular location">
    <subcellularLocation>
        <location evidence="1">Nucleus</location>
        <location evidence="1">Nuclear pore complex</location>
    </subcellularLocation>
</comment>
<dbReference type="GO" id="GO:0003723">
    <property type="term" value="F:RNA binding"/>
    <property type="evidence" value="ECO:0000318"/>
    <property type="project" value="GO_Central"/>
</dbReference>
<dbReference type="Gene3D" id="3.30.1610.10">
    <property type="entry name" value="Peptidase S59, nucleoporin"/>
    <property type="match status" value="1"/>
</dbReference>
<keyword evidence="12" id="KW-1185">Reference proteome</keyword>
<evidence type="ECO:0000256" key="7">
    <source>
        <dbReference type="ARBA" id="ARBA00023242"/>
    </source>
</evidence>
<dbReference type="GO" id="GO:0000973">
    <property type="term" value="P:post-transcriptional tethering of RNA polymerase II gene DNA at nuclear periphery"/>
    <property type="evidence" value="ECO:0000318"/>
    <property type="project" value="GO_Central"/>
</dbReference>
<dbReference type="GO" id="GO:0048573">
    <property type="term" value="P:photoperiodism, flowering"/>
    <property type="evidence" value="ECO:0007669"/>
    <property type="project" value="UniProtKB-ARBA"/>
</dbReference>
<evidence type="ECO:0000259" key="10">
    <source>
        <dbReference type="PROSITE" id="PS51434"/>
    </source>
</evidence>
<evidence type="ECO:0000313" key="11">
    <source>
        <dbReference type="EnsemblPlants" id="HORVU.MOREX.r3.1HG0014220.1"/>
    </source>
</evidence>
<keyword evidence="2" id="KW-0813">Transport</keyword>
<evidence type="ECO:0000256" key="9">
    <source>
        <dbReference type="SAM" id="MobiDB-lite"/>
    </source>
</evidence>
<feature type="compositionally biased region" description="Polar residues" evidence="9">
    <location>
        <begin position="36"/>
        <end position="46"/>
    </location>
</feature>
<feature type="compositionally biased region" description="Low complexity" evidence="9">
    <location>
        <begin position="20"/>
        <end position="30"/>
    </location>
</feature>
<organism evidence="11 12">
    <name type="scientific">Hordeum vulgare subsp. vulgare</name>
    <name type="common">Domesticated barley</name>
    <dbReference type="NCBI Taxonomy" id="112509"/>
    <lineage>
        <taxon>Eukaryota</taxon>
        <taxon>Viridiplantae</taxon>
        <taxon>Streptophyta</taxon>
        <taxon>Embryophyta</taxon>
        <taxon>Tracheophyta</taxon>
        <taxon>Spermatophyta</taxon>
        <taxon>Magnoliopsida</taxon>
        <taxon>Liliopsida</taxon>
        <taxon>Poales</taxon>
        <taxon>Poaceae</taxon>
        <taxon>BOP clade</taxon>
        <taxon>Pooideae</taxon>
        <taxon>Triticodae</taxon>
        <taxon>Triticeae</taxon>
        <taxon>Hordeinae</taxon>
        <taxon>Hordeum</taxon>
    </lineage>
</organism>
<reference evidence="11" key="2">
    <citation type="submission" date="2020-10" db="EMBL/GenBank/DDBJ databases">
        <authorList>
            <person name="Scholz U."/>
            <person name="Mascher M."/>
            <person name="Fiebig A."/>
        </authorList>
    </citation>
    <scope>NUCLEOTIDE SEQUENCE [LARGE SCALE GENOMIC DNA]</scope>
    <source>
        <strain evidence="11">cv. Morex</strain>
    </source>
</reference>
<dbReference type="GO" id="GO:0017056">
    <property type="term" value="F:structural constituent of nuclear pore"/>
    <property type="evidence" value="ECO:0000318"/>
    <property type="project" value="GO_Central"/>
</dbReference>
<dbReference type="AlphaFoldDB" id="A0A8I6WQV2"/>
<evidence type="ECO:0000256" key="6">
    <source>
        <dbReference type="ARBA" id="ARBA00023132"/>
    </source>
</evidence>
<dbReference type="GO" id="GO:0006606">
    <property type="term" value="P:protein import into nucleus"/>
    <property type="evidence" value="ECO:0000318"/>
    <property type="project" value="GO_Central"/>
</dbReference>
<dbReference type="PROSITE" id="PS51434">
    <property type="entry name" value="NUP_C"/>
    <property type="match status" value="1"/>
</dbReference>
<evidence type="ECO:0000256" key="2">
    <source>
        <dbReference type="ARBA" id="ARBA00022448"/>
    </source>
</evidence>
<proteinExistence type="predicted"/>
<dbReference type="SUPFAM" id="SSF82215">
    <property type="entry name" value="C-terminal autoproteolytic domain of nucleoporin nup98"/>
    <property type="match status" value="1"/>
</dbReference>
<sequence>MMGSSSWFTPPPAFGSVMASSSSLFSTPTSGAAMGSSPSPFGSTPVSGAAMGSAPSPSGSTPTSGASMVSAPSKFGSTPTSGVAMGSSPSRFGSTPVSGAAMGSVPSPFGSTPVSGAAMGSVPAPFGSTPVSGAAMGFAPSPFGSTPTSGAAMGSSPSPFGSTPVSGAAMGSAPSPFGSTPAATGFFPSSFGSTPASGAAMGSSSSWCGPAFGRSHNAFGHPMPHQPPFSSNTPFSSTTGQHYSYVPTFGVRSAPSFGPFGRVSQKGSRVSAYTRTPGDDPERSNYLASISAMPIFKGKSHEELRYEDYKKGDKGDFSLQESRVPWAYHSWQPQPPVNAFINPVKPSSFSYPPEPSSAPVGLQSSAYGTTNPFWLRPPGPQSPLVSYRPEPIDKPSLFSASPFAPSTTCWENVSNNTAAYTAPAYTSSAQGHMFSQNLFPSKSTESGGSLLSSSATHSAPAPSPNGHSTTINIGQAEKTVELVLPIDITTVRIRFSPRNDDTGSHATQVHHNVKASAAPVSFCIYPGENQELTIRSVEQHDKCQTGKPASAAGSAREQKVYINDAVVSRTNPLDPVTTPSSGASVSESVLPRLYKADYYTSPSIAELAARESNEPGCCSHVKDFTVGRHGYGSIKFDGETDVRKLDIASIVEFKYREILVYTDESKRPPVGQELNKPAEITLLNVKCVDKKTGLPLTEGPEVDRYKEILAQWTEKNGAEFLAFDAVKGVWKFRIKHFSASS</sequence>
<name>A0A8I6WQV2_HORVV</name>
<protein>
    <recommendedName>
        <fullName evidence="10">Peptidase S59 domain-containing protein</fullName>
    </recommendedName>
</protein>
<dbReference type="FunFam" id="3.30.1610.10:FF:000002">
    <property type="entry name" value="nuclear pore complex protein NUP98A"/>
    <property type="match status" value="1"/>
</dbReference>
<comment type="subunit">
    <text evidence="8">Part of the nuclear pore complex (NPC). The NPC has an eight-fold symmetrical structure comprising a central transport channel and two rings, the cytoplasmic and nuclear rings, to which eight filaments are attached. The cytoplasmic filaments have loose ends, while the nuclear filaments are joined in a distal ring, forming a nuclear basket. NPCs are highly dynamic in configuration and composition, and can be devided in 3 subcomplexes, the NUP62 subcomplex, the NUP107-160 subcomplex and the NUP93 subcomplex, containing approximately 30 different nucleoporin proteins.</text>
</comment>
<dbReference type="InterPro" id="IPR036903">
    <property type="entry name" value="Nup98_auto-Pept-S59_dom_sf"/>
</dbReference>
<dbReference type="Proteomes" id="UP000011116">
    <property type="component" value="Chromosome 1H"/>
</dbReference>
<evidence type="ECO:0000313" key="12">
    <source>
        <dbReference type="Proteomes" id="UP000011116"/>
    </source>
</evidence>
<feature type="compositionally biased region" description="Low complexity" evidence="9">
    <location>
        <begin position="445"/>
        <end position="460"/>
    </location>
</feature>
<dbReference type="PANTHER" id="PTHR23198">
    <property type="entry name" value="NUCLEOPORIN"/>
    <property type="match status" value="1"/>
</dbReference>